<dbReference type="Proteomes" id="UP001143480">
    <property type="component" value="Unassembled WGS sequence"/>
</dbReference>
<proteinExistence type="predicted"/>
<dbReference type="AlphaFoldDB" id="A0A9W6NPL7"/>
<comment type="caution">
    <text evidence="1">The sequence shown here is derived from an EMBL/GenBank/DDBJ whole genome shotgun (WGS) entry which is preliminary data.</text>
</comment>
<reference evidence="1" key="2">
    <citation type="submission" date="2023-01" db="EMBL/GenBank/DDBJ databases">
        <authorList>
            <person name="Sun Q."/>
            <person name="Evtushenko L."/>
        </authorList>
    </citation>
    <scope>NUCLEOTIDE SEQUENCE</scope>
    <source>
        <strain evidence="1">VKM Ac-1321</strain>
    </source>
</reference>
<dbReference type="RefSeq" id="WP_223100855.1">
    <property type="nucleotide sequence ID" value="NZ_BAAAXA010000001.1"/>
</dbReference>
<sequence length="204" mass="22624">MTDLPGDSDFPDWDLLAGDSARTPAGIEMVAASSLRDLRGRRAVVGVPGLGWRGDIRIDNAVVQASRTYVPALPEQEWYRAESEQTEVFAPLVPLERVWVERVSSTITASAELTLVSLDAPPGRPPRAARDVKAITGLRVVRVPGPDDKTGRDQRDLRAVTEAYNSAEGDICIRVCREIEWYRWAWSGQPPKTLEVPIHLLWAE</sequence>
<accession>A0A9W6NPL7</accession>
<protein>
    <submittedName>
        <fullName evidence="1">Uncharacterized protein</fullName>
    </submittedName>
</protein>
<name>A0A9W6NPL7_9ACTN</name>
<gene>
    <name evidence="1" type="ORF">GCM10017581_061080</name>
</gene>
<organism evidence="1 2">
    <name type="scientific">Dactylosporangium matsuzakiense</name>
    <dbReference type="NCBI Taxonomy" id="53360"/>
    <lineage>
        <taxon>Bacteria</taxon>
        <taxon>Bacillati</taxon>
        <taxon>Actinomycetota</taxon>
        <taxon>Actinomycetes</taxon>
        <taxon>Micromonosporales</taxon>
        <taxon>Micromonosporaceae</taxon>
        <taxon>Dactylosporangium</taxon>
    </lineage>
</organism>
<dbReference type="EMBL" id="BSFP01000044">
    <property type="protein sequence ID" value="GLL04361.1"/>
    <property type="molecule type" value="Genomic_DNA"/>
</dbReference>
<reference evidence="1" key="1">
    <citation type="journal article" date="2014" name="Int. J. Syst. Evol. Microbiol.">
        <title>Complete genome sequence of Corynebacterium casei LMG S-19264T (=DSM 44701T), isolated from a smear-ripened cheese.</title>
        <authorList>
            <consortium name="US DOE Joint Genome Institute (JGI-PGF)"/>
            <person name="Walter F."/>
            <person name="Albersmeier A."/>
            <person name="Kalinowski J."/>
            <person name="Ruckert C."/>
        </authorList>
    </citation>
    <scope>NUCLEOTIDE SEQUENCE</scope>
    <source>
        <strain evidence="1">VKM Ac-1321</strain>
    </source>
</reference>
<evidence type="ECO:0000313" key="1">
    <source>
        <dbReference type="EMBL" id="GLL04361.1"/>
    </source>
</evidence>
<evidence type="ECO:0000313" key="2">
    <source>
        <dbReference type="Proteomes" id="UP001143480"/>
    </source>
</evidence>
<keyword evidence="2" id="KW-1185">Reference proteome</keyword>